<evidence type="ECO:0000313" key="2">
    <source>
        <dbReference type="Proteomes" id="UP001057348"/>
    </source>
</evidence>
<reference evidence="1" key="1">
    <citation type="submission" date="2022-02" db="EMBL/GenBank/DDBJ databases">
        <title>Draft Genome Sequence of Bacillus vallismortis Strain BL01, Isolated from Artemisia lerchiana Web. Roots.</title>
        <authorList>
            <person name="Chebotar V.K."/>
            <person name="Gancheva M.S."/>
            <person name="Chizhevskaya E.P."/>
            <person name="Komarova O.V."/>
            <person name="Baganova M.E."/>
            <person name="Zaplatkin A.N."/>
            <person name="Pishchik V.N."/>
        </authorList>
    </citation>
    <scope>NUCLEOTIDE SEQUENCE</scope>
    <source>
        <strain evidence="1">BL01</strain>
    </source>
</reference>
<evidence type="ECO:0000313" key="1">
    <source>
        <dbReference type="EMBL" id="USP96291.1"/>
    </source>
</evidence>
<dbReference type="EMBL" id="CP092751">
    <property type="protein sequence ID" value="USP96291.1"/>
    <property type="molecule type" value="Genomic_DNA"/>
</dbReference>
<name>A0ABY4Y2A8_BACVA</name>
<sequence>MANTADRMIAAPSGYKAGYKDLGLIKAGEEGCHMINTPGMPAVRFPR</sequence>
<gene>
    <name evidence="1" type="ORF">MKF32_04240</name>
</gene>
<organism evidence="1 2">
    <name type="scientific">Bacillus vallismortis</name>
    <dbReference type="NCBI Taxonomy" id="72361"/>
    <lineage>
        <taxon>Bacteria</taxon>
        <taxon>Bacillati</taxon>
        <taxon>Bacillota</taxon>
        <taxon>Bacilli</taxon>
        <taxon>Bacillales</taxon>
        <taxon>Bacillaceae</taxon>
        <taxon>Bacillus</taxon>
    </lineage>
</organism>
<dbReference type="Proteomes" id="UP001057348">
    <property type="component" value="Chromosome"/>
</dbReference>
<accession>A0ABY4Y2A8</accession>
<dbReference type="RefSeq" id="WP_253268939.1">
    <property type="nucleotide sequence ID" value="NZ_CP092751.1"/>
</dbReference>
<keyword evidence="2" id="KW-1185">Reference proteome</keyword>
<proteinExistence type="predicted"/>
<protein>
    <submittedName>
        <fullName evidence="1">Uncharacterized protein</fullName>
    </submittedName>
</protein>